<evidence type="ECO:0000313" key="3">
    <source>
        <dbReference type="Proteomes" id="UP000265341"/>
    </source>
</evidence>
<evidence type="ECO:0000313" key="2">
    <source>
        <dbReference type="EMBL" id="RIH82350.1"/>
    </source>
</evidence>
<organism evidence="2 3">
    <name type="scientific">Calidithermus roseus</name>
    <dbReference type="NCBI Taxonomy" id="1644118"/>
    <lineage>
        <taxon>Bacteria</taxon>
        <taxon>Thermotogati</taxon>
        <taxon>Deinococcota</taxon>
        <taxon>Deinococci</taxon>
        <taxon>Thermales</taxon>
        <taxon>Thermaceae</taxon>
        <taxon>Calidithermus</taxon>
    </lineage>
</organism>
<dbReference type="PANTHER" id="PTHR43236">
    <property type="entry name" value="ANTITOXIN HIGA1"/>
    <property type="match status" value="1"/>
</dbReference>
<protein>
    <recommendedName>
        <fullName evidence="1">IrrE N-terminal-like domain-containing protein</fullName>
    </recommendedName>
</protein>
<name>A0A399EGW2_9DEIN</name>
<dbReference type="Pfam" id="PF06114">
    <property type="entry name" value="Peptidase_M78"/>
    <property type="match status" value="1"/>
</dbReference>
<reference evidence="2 3" key="1">
    <citation type="submission" date="2018-08" db="EMBL/GenBank/DDBJ databases">
        <title>Meiothermus roseus NBRC 110900 genome sequencing project.</title>
        <authorList>
            <person name="Da Costa M.S."/>
            <person name="Albuquerque L."/>
            <person name="Raposo P."/>
            <person name="Froufe H.J.C."/>
            <person name="Barroso C.S."/>
            <person name="Egas C."/>
        </authorList>
    </citation>
    <scope>NUCLEOTIDE SEQUENCE [LARGE SCALE GENOMIC DNA]</scope>
    <source>
        <strain evidence="2 3">NBRC 110900</strain>
    </source>
</reference>
<dbReference type="OrthoDB" id="62181at2"/>
<gene>
    <name evidence="2" type="ORF">Mrose_03395</name>
</gene>
<dbReference type="PANTHER" id="PTHR43236:SF1">
    <property type="entry name" value="BLL7220 PROTEIN"/>
    <property type="match status" value="1"/>
</dbReference>
<evidence type="ECO:0000259" key="1">
    <source>
        <dbReference type="Pfam" id="PF06114"/>
    </source>
</evidence>
<dbReference type="EMBL" id="QWLA01000109">
    <property type="protein sequence ID" value="RIH82350.1"/>
    <property type="molecule type" value="Genomic_DNA"/>
</dbReference>
<dbReference type="RefSeq" id="WP_119280363.1">
    <property type="nucleotide sequence ID" value="NZ_QWLA01000109.1"/>
</dbReference>
<feature type="domain" description="IrrE N-terminal-like" evidence="1">
    <location>
        <begin position="48"/>
        <end position="163"/>
    </location>
</feature>
<dbReference type="InterPro" id="IPR052345">
    <property type="entry name" value="Rad_response_metalloprotease"/>
</dbReference>
<keyword evidence="3" id="KW-1185">Reference proteome</keyword>
<dbReference type="Gene3D" id="1.10.10.2910">
    <property type="match status" value="1"/>
</dbReference>
<comment type="caution">
    <text evidence="2">The sequence shown here is derived from an EMBL/GenBank/DDBJ whole genome shotgun (WGS) entry which is preliminary data.</text>
</comment>
<dbReference type="AlphaFoldDB" id="A0A399EGW2"/>
<accession>A0A399EGW2</accession>
<dbReference type="InterPro" id="IPR010359">
    <property type="entry name" value="IrrE_HExxH"/>
</dbReference>
<sequence length="270" mass="30105">MWDDRDPDFAEIRAAFLEAVDEFHRRHGYSRNFRRLAAELGVTVKEGEVNKAFTTPEGERVILIDPREPRARLAFTGLHELAHHLFQMALDGELDGYLRSLFFKNRALATQAEENLCFEAAARLMMPGHLLEASLQAHGYGPLAVFHLARHSGASHQAALRRVVQEHETDVHAVLVAPNGKVLYSLAHGPRRGRNSVGSGFVLPRAHPLHPQGFPSEGTVTFEDRVPFKRSSAVWRSKVVAAREAASGRVLAFYLDRLPRASPDQPGLFP</sequence>
<dbReference type="Proteomes" id="UP000265341">
    <property type="component" value="Unassembled WGS sequence"/>
</dbReference>
<proteinExistence type="predicted"/>